<evidence type="ECO:0000256" key="1">
    <source>
        <dbReference type="ARBA" id="ARBA00022670"/>
    </source>
</evidence>
<accession>A0ABW2CDF5</accession>
<dbReference type="InterPro" id="IPR052173">
    <property type="entry name" value="Beta-lactam_resp_regulator"/>
</dbReference>
<feature type="transmembrane region" description="Helical" evidence="7">
    <location>
        <begin position="34"/>
        <end position="59"/>
    </location>
</feature>
<dbReference type="GO" id="GO:0008237">
    <property type="term" value="F:metallopeptidase activity"/>
    <property type="evidence" value="ECO:0007669"/>
    <property type="project" value="UniProtKB-KW"/>
</dbReference>
<dbReference type="RefSeq" id="WP_160823711.1">
    <property type="nucleotide sequence ID" value="NZ_JBHSXS010000002.1"/>
</dbReference>
<evidence type="ECO:0000259" key="8">
    <source>
        <dbReference type="Pfam" id="PF01435"/>
    </source>
</evidence>
<comment type="caution">
    <text evidence="9">The sequence shown here is derived from an EMBL/GenBank/DDBJ whole genome shotgun (WGS) entry which is preliminary data.</text>
</comment>
<name>A0ABW2CDF5_9ACTN</name>
<keyword evidence="7" id="KW-0812">Transmembrane</keyword>
<proteinExistence type="inferred from homology"/>
<dbReference type="Gene3D" id="3.30.2010.10">
    <property type="entry name" value="Metalloproteases ('zincins'), catalytic domain"/>
    <property type="match status" value="1"/>
</dbReference>
<dbReference type="Pfam" id="PF01435">
    <property type="entry name" value="Peptidase_M48"/>
    <property type="match status" value="1"/>
</dbReference>
<sequence length="296" mass="30824">MNWFTFLPGAVTVTLAVVLGARPLPLHPVWSARLLATVAVTTAVAVAGTVVFVGVNYLAGLAPGLTTWLPEWALFGDDRPLPAPVGVPALVLAAAGAAVVWRLLARWTADVRAARADARRPLDTDAPIALAVPGRGGGVAVSRGLLAMLGPEELRVVFEHERSHLRHRHHRYLAAGALAAAVLPPLRPLDARLRFAVERWADEEAAETVGDRALVARTIARVALTAPSAAYGSPYGRPFAGLGGSGVVQRVQALLGEPPPKNAVSGPLVVLTAGCVMSLLASTALQLDQALGITLL</sequence>
<evidence type="ECO:0000256" key="6">
    <source>
        <dbReference type="RuleBase" id="RU003983"/>
    </source>
</evidence>
<dbReference type="EMBL" id="JBHSXS010000002">
    <property type="protein sequence ID" value="MFC6879000.1"/>
    <property type="molecule type" value="Genomic_DNA"/>
</dbReference>
<dbReference type="PANTHER" id="PTHR34978:SF3">
    <property type="entry name" value="SLR0241 PROTEIN"/>
    <property type="match status" value="1"/>
</dbReference>
<keyword evidence="7" id="KW-1133">Transmembrane helix</keyword>
<comment type="cofactor">
    <cofactor evidence="6">
        <name>Zn(2+)</name>
        <dbReference type="ChEBI" id="CHEBI:29105"/>
    </cofactor>
    <text evidence="6">Binds 1 zinc ion per subunit.</text>
</comment>
<evidence type="ECO:0000313" key="9">
    <source>
        <dbReference type="EMBL" id="MFC6879000.1"/>
    </source>
</evidence>
<keyword evidence="3 6" id="KW-0378">Hydrolase</keyword>
<dbReference type="Proteomes" id="UP001596380">
    <property type="component" value="Unassembled WGS sequence"/>
</dbReference>
<dbReference type="EC" id="3.4.24.-" evidence="9"/>
<dbReference type="InterPro" id="IPR001915">
    <property type="entry name" value="Peptidase_M48"/>
</dbReference>
<keyword evidence="2" id="KW-0479">Metal-binding</keyword>
<evidence type="ECO:0000313" key="10">
    <source>
        <dbReference type="Proteomes" id="UP001596380"/>
    </source>
</evidence>
<keyword evidence="4 6" id="KW-0862">Zinc</keyword>
<evidence type="ECO:0000256" key="5">
    <source>
        <dbReference type="ARBA" id="ARBA00023049"/>
    </source>
</evidence>
<protein>
    <submittedName>
        <fullName evidence="9">M48 family metalloprotease</fullName>
        <ecNumber evidence="9">3.4.24.-</ecNumber>
    </submittedName>
</protein>
<dbReference type="PANTHER" id="PTHR34978">
    <property type="entry name" value="POSSIBLE SENSOR-TRANSDUCER PROTEIN BLAR"/>
    <property type="match status" value="1"/>
</dbReference>
<feature type="transmembrane region" description="Helical" evidence="7">
    <location>
        <begin position="6"/>
        <end position="22"/>
    </location>
</feature>
<keyword evidence="10" id="KW-1185">Reference proteome</keyword>
<keyword evidence="7" id="KW-0472">Membrane</keyword>
<feature type="domain" description="Peptidase M48" evidence="8">
    <location>
        <begin position="132"/>
        <end position="176"/>
    </location>
</feature>
<comment type="similarity">
    <text evidence="6">Belongs to the peptidase M48 family.</text>
</comment>
<evidence type="ECO:0000256" key="4">
    <source>
        <dbReference type="ARBA" id="ARBA00022833"/>
    </source>
</evidence>
<gene>
    <name evidence="9" type="ORF">ACFQKB_04400</name>
</gene>
<keyword evidence="5 6" id="KW-0482">Metalloprotease</keyword>
<organism evidence="9 10">
    <name type="scientific">Actinomadura yumaensis</name>
    <dbReference type="NCBI Taxonomy" id="111807"/>
    <lineage>
        <taxon>Bacteria</taxon>
        <taxon>Bacillati</taxon>
        <taxon>Actinomycetota</taxon>
        <taxon>Actinomycetes</taxon>
        <taxon>Streptosporangiales</taxon>
        <taxon>Thermomonosporaceae</taxon>
        <taxon>Actinomadura</taxon>
    </lineage>
</organism>
<keyword evidence="1 6" id="KW-0645">Protease</keyword>
<evidence type="ECO:0000256" key="7">
    <source>
        <dbReference type="SAM" id="Phobius"/>
    </source>
</evidence>
<reference evidence="10" key="1">
    <citation type="journal article" date="2019" name="Int. J. Syst. Evol. Microbiol.">
        <title>The Global Catalogue of Microorganisms (GCM) 10K type strain sequencing project: providing services to taxonomists for standard genome sequencing and annotation.</title>
        <authorList>
            <consortium name="The Broad Institute Genomics Platform"/>
            <consortium name="The Broad Institute Genome Sequencing Center for Infectious Disease"/>
            <person name="Wu L."/>
            <person name="Ma J."/>
        </authorList>
    </citation>
    <scope>NUCLEOTIDE SEQUENCE [LARGE SCALE GENOMIC DNA]</scope>
    <source>
        <strain evidence="10">JCM 3369</strain>
    </source>
</reference>
<evidence type="ECO:0000256" key="3">
    <source>
        <dbReference type="ARBA" id="ARBA00022801"/>
    </source>
</evidence>
<feature type="transmembrane region" description="Helical" evidence="7">
    <location>
        <begin position="85"/>
        <end position="105"/>
    </location>
</feature>
<evidence type="ECO:0000256" key="2">
    <source>
        <dbReference type="ARBA" id="ARBA00022723"/>
    </source>
</evidence>